<sequence length="369" mass="40511">MDLKNIEVGGSEFINDHIIYGESVYHMLNKLLDSTDDHITNVSTAVACLKQCGEPNCKNKWSRGDNVENLLEKFDTKVMGWGVRTNGVIEKGQSVTFYWGILKIQNPCDSLYATEFNVNSKEKIYVDANAAGGLSKYFNHSCKPNVILKQVTKNNWPLLVFVAKRRIRVGEELTWNYRENYMFSECLCNSCRKEGGPEKENTKIKKRKIREDMDDPPKRHCGSQASQLPMTNHHHATFPPNVLQQSGNDDDDTTVTTQQRTRLQTRRKRKEMTGTEPGTGPGTHPGTGPGTGPGIEPGIEPGTEPGTGPGTGPGIEPGTGPGTGPGIEPGTGPGTGLESLSEPNPGKVVCTHQGCMDTFSKKGHMYRHL</sequence>
<comment type="caution">
    <text evidence="10">The sequence shown here is derived from an EMBL/GenBank/DDBJ whole genome shotgun (WGS) entry which is preliminary data.</text>
</comment>
<keyword evidence="5" id="KW-0949">S-adenosyl-L-methionine</keyword>
<dbReference type="PANTHER" id="PTHR46223:SF3">
    <property type="entry name" value="HISTONE-LYSINE N-METHYLTRANSFERASE SET-23"/>
    <property type="match status" value="1"/>
</dbReference>
<dbReference type="Proteomes" id="UP001642540">
    <property type="component" value="Unassembled WGS sequence"/>
</dbReference>
<keyword evidence="6" id="KW-0479">Metal-binding</keyword>
<name>A0ABP1R8L5_9HEXA</name>
<dbReference type="InterPro" id="IPR046341">
    <property type="entry name" value="SET_dom_sf"/>
</dbReference>
<dbReference type="PANTHER" id="PTHR46223">
    <property type="entry name" value="HISTONE-LYSINE N-METHYLTRANSFERASE SUV39H"/>
    <property type="match status" value="1"/>
</dbReference>
<dbReference type="Gene3D" id="2.170.270.10">
    <property type="entry name" value="SET domain"/>
    <property type="match status" value="1"/>
</dbReference>
<organism evidence="10 11">
    <name type="scientific">Orchesella dallaii</name>
    <dbReference type="NCBI Taxonomy" id="48710"/>
    <lineage>
        <taxon>Eukaryota</taxon>
        <taxon>Metazoa</taxon>
        <taxon>Ecdysozoa</taxon>
        <taxon>Arthropoda</taxon>
        <taxon>Hexapoda</taxon>
        <taxon>Collembola</taxon>
        <taxon>Entomobryomorpha</taxon>
        <taxon>Entomobryoidea</taxon>
        <taxon>Orchesellidae</taxon>
        <taxon>Orchesellinae</taxon>
        <taxon>Orchesella</taxon>
    </lineage>
</organism>
<keyword evidence="4" id="KW-0808">Transferase</keyword>
<dbReference type="PROSITE" id="PS50280">
    <property type="entry name" value="SET"/>
    <property type="match status" value="1"/>
</dbReference>
<protein>
    <recommendedName>
        <fullName evidence="9">SET domain-containing protein</fullName>
    </recommendedName>
</protein>
<keyword evidence="7" id="KW-0862">Zinc</keyword>
<evidence type="ECO:0000313" key="11">
    <source>
        <dbReference type="Proteomes" id="UP001642540"/>
    </source>
</evidence>
<proteinExistence type="predicted"/>
<evidence type="ECO:0000256" key="8">
    <source>
        <dbReference type="SAM" id="MobiDB-lite"/>
    </source>
</evidence>
<accession>A0ABP1R8L5</accession>
<comment type="subcellular location">
    <subcellularLocation>
        <location evidence="1">Chromosome</location>
    </subcellularLocation>
</comment>
<evidence type="ECO:0000256" key="1">
    <source>
        <dbReference type="ARBA" id="ARBA00004286"/>
    </source>
</evidence>
<dbReference type="EMBL" id="CAXLJM020000058">
    <property type="protein sequence ID" value="CAL8119184.1"/>
    <property type="molecule type" value="Genomic_DNA"/>
</dbReference>
<feature type="domain" description="SET" evidence="9">
    <location>
        <begin position="69"/>
        <end position="178"/>
    </location>
</feature>
<feature type="compositionally biased region" description="Gly residues" evidence="8">
    <location>
        <begin position="305"/>
        <end position="335"/>
    </location>
</feature>
<feature type="compositionally biased region" description="Basic and acidic residues" evidence="8">
    <location>
        <begin position="195"/>
        <end position="218"/>
    </location>
</feature>
<dbReference type="SUPFAM" id="SSF82199">
    <property type="entry name" value="SET domain"/>
    <property type="match status" value="1"/>
</dbReference>
<dbReference type="InterPro" id="IPR001214">
    <property type="entry name" value="SET_dom"/>
</dbReference>
<evidence type="ECO:0000313" key="10">
    <source>
        <dbReference type="EMBL" id="CAL8119184.1"/>
    </source>
</evidence>
<keyword evidence="3" id="KW-0489">Methyltransferase</keyword>
<keyword evidence="2" id="KW-0158">Chromosome</keyword>
<dbReference type="SMART" id="SM00317">
    <property type="entry name" value="SET"/>
    <property type="match status" value="1"/>
</dbReference>
<feature type="region of interest" description="Disordered" evidence="8">
    <location>
        <begin position="195"/>
        <end position="348"/>
    </location>
</feature>
<dbReference type="Pfam" id="PF00856">
    <property type="entry name" value="SET"/>
    <property type="match status" value="1"/>
</dbReference>
<evidence type="ECO:0000256" key="5">
    <source>
        <dbReference type="ARBA" id="ARBA00022691"/>
    </source>
</evidence>
<gene>
    <name evidence="10" type="ORF">ODALV1_LOCUS18432</name>
</gene>
<evidence type="ECO:0000256" key="4">
    <source>
        <dbReference type="ARBA" id="ARBA00022679"/>
    </source>
</evidence>
<reference evidence="10 11" key="1">
    <citation type="submission" date="2024-08" db="EMBL/GenBank/DDBJ databases">
        <authorList>
            <person name="Cucini C."/>
            <person name="Frati F."/>
        </authorList>
    </citation>
    <scope>NUCLEOTIDE SEQUENCE [LARGE SCALE GENOMIC DNA]</scope>
</reference>
<evidence type="ECO:0000256" key="3">
    <source>
        <dbReference type="ARBA" id="ARBA00022603"/>
    </source>
</evidence>
<dbReference type="InterPro" id="IPR050973">
    <property type="entry name" value="H3K9_Histone-Lys_N-MTase"/>
</dbReference>
<keyword evidence="11" id="KW-1185">Reference proteome</keyword>
<evidence type="ECO:0000259" key="9">
    <source>
        <dbReference type="PROSITE" id="PS50280"/>
    </source>
</evidence>
<evidence type="ECO:0000256" key="2">
    <source>
        <dbReference type="ARBA" id="ARBA00022454"/>
    </source>
</evidence>
<evidence type="ECO:0000256" key="6">
    <source>
        <dbReference type="ARBA" id="ARBA00022723"/>
    </source>
</evidence>
<feature type="compositionally biased region" description="Gly residues" evidence="8">
    <location>
        <begin position="277"/>
        <end position="295"/>
    </location>
</feature>
<evidence type="ECO:0000256" key="7">
    <source>
        <dbReference type="ARBA" id="ARBA00022833"/>
    </source>
</evidence>